<comment type="caution">
    <text evidence="2">The sequence shown here is derived from an EMBL/GenBank/DDBJ whole genome shotgun (WGS) entry which is preliminary data.</text>
</comment>
<protein>
    <recommendedName>
        <fullName evidence="5">DUF2439 domain-containing protein</fullName>
    </recommendedName>
</protein>
<gene>
    <name evidence="2" type="ORF">Vretifemale_15020</name>
    <name evidence="3" type="ORF">Vretimale_15612</name>
</gene>
<evidence type="ECO:0000313" key="3">
    <source>
        <dbReference type="EMBL" id="GIM12215.1"/>
    </source>
</evidence>
<name>A0A8J4CU46_9CHLO</name>
<organism evidence="2 4">
    <name type="scientific">Volvox reticuliferus</name>
    <dbReference type="NCBI Taxonomy" id="1737510"/>
    <lineage>
        <taxon>Eukaryota</taxon>
        <taxon>Viridiplantae</taxon>
        <taxon>Chlorophyta</taxon>
        <taxon>core chlorophytes</taxon>
        <taxon>Chlorophyceae</taxon>
        <taxon>CS clade</taxon>
        <taxon>Chlamydomonadales</taxon>
        <taxon>Volvocaceae</taxon>
        <taxon>Volvox</taxon>
    </lineage>
</organism>
<evidence type="ECO:0000313" key="4">
    <source>
        <dbReference type="Proteomes" id="UP000747110"/>
    </source>
</evidence>
<dbReference type="OrthoDB" id="343875at2759"/>
<reference evidence="2" key="1">
    <citation type="journal article" date="2021" name="Proc. Natl. Acad. Sci. U.S.A.">
        <title>Three genomes in the algal genus Volvox reveal the fate of a haploid sex-determining region after a transition to homothallism.</title>
        <authorList>
            <person name="Yamamoto K."/>
            <person name="Hamaji T."/>
            <person name="Kawai-Toyooka H."/>
            <person name="Matsuzaki R."/>
            <person name="Takahashi F."/>
            <person name="Nishimura Y."/>
            <person name="Kawachi M."/>
            <person name="Noguchi H."/>
            <person name="Minakuchi Y."/>
            <person name="Umen J.G."/>
            <person name="Toyoda A."/>
            <person name="Nozaki H."/>
        </authorList>
    </citation>
    <scope>NUCLEOTIDE SEQUENCE</scope>
    <source>
        <strain evidence="3">NIES-3785</strain>
        <strain evidence="2">NIES-3786</strain>
    </source>
</reference>
<dbReference type="Proteomes" id="UP000747110">
    <property type="component" value="Unassembled WGS sequence"/>
</dbReference>
<evidence type="ECO:0008006" key="5">
    <source>
        <dbReference type="Google" id="ProtNLM"/>
    </source>
</evidence>
<evidence type="ECO:0000256" key="1">
    <source>
        <dbReference type="SAM" id="MobiDB-lite"/>
    </source>
</evidence>
<feature type="region of interest" description="Disordered" evidence="1">
    <location>
        <begin position="22"/>
        <end position="53"/>
    </location>
</feature>
<evidence type="ECO:0000313" key="2">
    <source>
        <dbReference type="EMBL" id="GIL86823.1"/>
    </source>
</evidence>
<dbReference type="Proteomes" id="UP000722791">
    <property type="component" value="Unassembled WGS sequence"/>
</dbReference>
<sequence length="301" mass="31622">MKARQGFIAPRRIINTTETIHINDSAKGPQDEATEPVTGMNASLQPSGAAAAQSHACAPLSTVPKGICDSTSAYGSVHPKRALLTVKTLPAKAPRLEPPRSNTSPDLCTGTGPASEAPKKTEVFAVLYTKKELLNKKKASKKYADGVLTIFDDGSGALYDQDSKVVTQGRIKRFGSMADADLVFEIGNWHAEVDRQLAPEDFKTGACFIAGNTRPSDGVAVKPGPLSVTLRKPAPRPFNAGSLAGRVRNMTGMEPSAVSVPAQGLHDPSGPGAVILNAGQWDGGRGRLRDGRPVAPVVIDP</sequence>
<dbReference type="EMBL" id="BNCQ01000042">
    <property type="protein sequence ID" value="GIM12215.1"/>
    <property type="molecule type" value="Genomic_DNA"/>
</dbReference>
<proteinExistence type="predicted"/>
<accession>A0A8J4CU46</accession>
<feature type="region of interest" description="Disordered" evidence="1">
    <location>
        <begin position="93"/>
        <end position="115"/>
    </location>
</feature>
<dbReference type="EMBL" id="BNCP01000037">
    <property type="protein sequence ID" value="GIL86823.1"/>
    <property type="molecule type" value="Genomic_DNA"/>
</dbReference>
<keyword evidence="4" id="KW-1185">Reference proteome</keyword>
<dbReference type="AlphaFoldDB" id="A0A8J4CU46"/>